<comment type="caution">
    <text evidence="10">The sequence shown here is derived from an EMBL/GenBank/DDBJ whole genome shotgun (WGS) entry which is preliminary data.</text>
</comment>
<dbReference type="SMART" id="SM00025">
    <property type="entry name" value="Pumilio"/>
    <property type="match status" value="5"/>
</dbReference>
<feature type="repeat" description="Pumilio" evidence="6">
    <location>
        <begin position="272"/>
        <end position="307"/>
    </location>
</feature>
<keyword evidence="2" id="KW-0677">Repeat</keyword>
<feature type="compositionally biased region" description="Polar residues" evidence="7">
    <location>
        <begin position="874"/>
        <end position="893"/>
    </location>
</feature>
<dbReference type="FunFam" id="1.25.10.10:FF:001052">
    <property type="entry name" value="Pumilio domain-containing protein 12"/>
    <property type="match status" value="1"/>
</dbReference>
<keyword evidence="4" id="KW-0862">Zinc</keyword>
<dbReference type="OrthoDB" id="497380at2759"/>
<dbReference type="InterPro" id="IPR000626">
    <property type="entry name" value="Ubiquitin-like_dom"/>
</dbReference>
<dbReference type="InterPro" id="IPR016024">
    <property type="entry name" value="ARM-type_fold"/>
</dbReference>
<dbReference type="SUPFAM" id="SSF118310">
    <property type="entry name" value="AN1-like Zinc finger"/>
    <property type="match status" value="1"/>
</dbReference>
<accession>A0A8S1FBX2</accession>
<dbReference type="GO" id="GO:0005730">
    <property type="term" value="C:nucleolus"/>
    <property type="evidence" value="ECO:0007669"/>
    <property type="project" value="TreeGrafter"/>
</dbReference>
<dbReference type="PROSITE" id="PS50053">
    <property type="entry name" value="UBIQUITIN_2"/>
    <property type="match status" value="1"/>
</dbReference>
<feature type="compositionally biased region" description="Polar residues" evidence="7">
    <location>
        <begin position="46"/>
        <end position="55"/>
    </location>
</feature>
<dbReference type="Gene3D" id="4.10.1110.10">
    <property type="entry name" value="AN1-like Zinc finger"/>
    <property type="match status" value="1"/>
</dbReference>
<evidence type="ECO:0000259" key="8">
    <source>
        <dbReference type="PROSITE" id="PS50053"/>
    </source>
</evidence>
<keyword evidence="5" id="KW-0694">RNA-binding</keyword>
<keyword evidence="1" id="KW-0479">Metal-binding</keyword>
<dbReference type="InterPro" id="IPR040059">
    <property type="entry name" value="PUM3"/>
</dbReference>
<dbReference type="InterPro" id="IPR033133">
    <property type="entry name" value="PUM-HD"/>
</dbReference>
<feature type="domain" description="PUM-HD" evidence="9">
    <location>
        <begin position="208"/>
        <end position="589"/>
    </location>
</feature>
<evidence type="ECO:0000313" key="10">
    <source>
        <dbReference type="EMBL" id="CAB3411480.1"/>
    </source>
</evidence>
<dbReference type="CDD" id="cd17039">
    <property type="entry name" value="Ubl_ubiquitin_like"/>
    <property type="match status" value="1"/>
</dbReference>
<feature type="domain" description="Ubiquitin-like" evidence="8">
    <location>
        <begin position="717"/>
        <end position="795"/>
    </location>
</feature>
<gene>
    <name evidence="10" type="ORF">CBOVIS_LOCUS12870</name>
</gene>
<dbReference type="InterPro" id="IPR011989">
    <property type="entry name" value="ARM-like"/>
</dbReference>
<dbReference type="GO" id="GO:0006417">
    <property type="term" value="P:regulation of translation"/>
    <property type="evidence" value="ECO:0007669"/>
    <property type="project" value="TreeGrafter"/>
</dbReference>
<feature type="region of interest" description="Disordered" evidence="7">
    <location>
        <begin position="1016"/>
        <end position="1047"/>
    </location>
</feature>
<keyword evidence="3" id="KW-0863">Zinc-finger</keyword>
<dbReference type="AlphaFoldDB" id="A0A8S1FBX2"/>
<feature type="region of interest" description="Disordered" evidence="7">
    <location>
        <begin position="87"/>
        <end position="161"/>
    </location>
</feature>
<dbReference type="EMBL" id="CADEPM010000013">
    <property type="protein sequence ID" value="CAB3411480.1"/>
    <property type="molecule type" value="Genomic_DNA"/>
</dbReference>
<dbReference type="PANTHER" id="PTHR13389:SF0">
    <property type="entry name" value="PUMILIO HOMOLOG 3"/>
    <property type="match status" value="1"/>
</dbReference>
<dbReference type="SUPFAM" id="SSF54236">
    <property type="entry name" value="Ubiquitin-like"/>
    <property type="match status" value="1"/>
</dbReference>
<dbReference type="InterPro" id="IPR029071">
    <property type="entry name" value="Ubiquitin-like_domsf"/>
</dbReference>
<dbReference type="PANTHER" id="PTHR13389">
    <property type="entry name" value="PUMILIO HOMOLOG 3"/>
    <property type="match status" value="1"/>
</dbReference>
<sequence>MDRRKIVKVEEKAALKNKVEKAVKEELERLKKSSGSVFDNDGSRDSVCSESSFGSQPAPKRSSKNVSFSGTLEHTKVFDKRVKDLQFKPSDASPGRGILKTPTSAKKVKKSVTVAPEAENGKEMGPPKKRVKLSEKVAVTTEPADEENTEPQAKSTEVNDEPVFKKKRSIQVTKSVKEKLLTMDRKERKAFLKELKMKKKPEAARAEKCKQLWEKIRSSKTPTAEKDQAVHELVGLVKGHAAKLIYAHDTSRVIECLVSTEREGIINMLFDELTPEIVRMSKNVYSKFFVKKMLKNGNKHQRETIINAFRGHAPTLLRILHAAEVLEYAYNDFANAHQRFNIISEFYGKEFILFRPDTIKSLSQIISEEPSKKQVILKHLEETIEAVSGKETVRLSIVHKLMLDFFENCDEEKRTNMLDSLKYKIPEFIHTPDGARLAMKLVWFAPVKERKLIVKNFKDLSVKAAMEHYGHRVLLSIFDTVDDTVLVNKFIISELSNDIKRLVEDEWGEKVLHYLVHPRDGRGIDKAEIAFLQEGDKNAHSKKSKEDRYAQLYAGITESLYAYLAANLEELIFEKNKSKFVAACLETTSKFDLFDRKVPSEARKECNKAFVEIAKKDFIPMDQEGFHIIEHNSGHFVLMAVMRCDTDLPEDERLSKALVDGLSKQQLGSWISCNKGCHVLLKMLQVSSQSTAEKLKGAINRPIKENRGEASDDEHVIKITVSSVMQGVKKVVVAVREKCSVQTLKLAIEMATEVAVDKQILLYKGNELKENNATIADYGIKSDAEITMNVKMSTGLFTKPTATDMIFLVPAILPDNQDQLRKTIKTMNSVSRKPKKMSGVDENAKIWTPEKQLEAELTRNRMKTLLRRKKGPNHLSSTPVETPETPSAQYSPVSTPPPEAAHASGSSSNVSADAERVITDKELKLFFDPPESYEEYKRNRRILYLPPKNEQELLNYNKKFAEDRKTKCNACFKKLSAAQQTMVCKCRRIFCDAHRLPAQHLCKIDYKQDGRFKLKKDSSKVGSGGARKAKFSNSTSEKSKKTGYYDM</sequence>
<dbReference type="InterPro" id="IPR012959">
    <property type="entry name" value="CPL_dom"/>
</dbReference>
<evidence type="ECO:0000256" key="5">
    <source>
        <dbReference type="ARBA" id="ARBA00022884"/>
    </source>
</evidence>
<evidence type="ECO:0000256" key="7">
    <source>
        <dbReference type="SAM" id="MobiDB-lite"/>
    </source>
</evidence>
<dbReference type="Gene3D" id="3.10.20.90">
    <property type="entry name" value="Phosphatidylinositol 3-kinase Catalytic Subunit, Chain A, domain 1"/>
    <property type="match status" value="1"/>
</dbReference>
<evidence type="ECO:0000256" key="4">
    <source>
        <dbReference type="ARBA" id="ARBA00022833"/>
    </source>
</evidence>
<name>A0A8S1FBX2_9PELO</name>
<dbReference type="Gene3D" id="1.25.10.10">
    <property type="entry name" value="Leucine-rich Repeat Variant"/>
    <property type="match status" value="2"/>
</dbReference>
<dbReference type="PROSITE" id="PS50303">
    <property type="entry name" value="PUM_HD"/>
    <property type="match status" value="1"/>
</dbReference>
<dbReference type="FunFam" id="1.25.10.10:FF:000632">
    <property type="entry name" value="Pumilio domain-containing protein"/>
    <property type="match status" value="1"/>
</dbReference>
<dbReference type="GO" id="GO:0003729">
    <property type="term" value="F:mRNA binding"/>
    <property type="evidence" value="ECO:0007669"/>
    <property type="project" value="TreeGrafter"/>
</dbReference>
<dbReference type="SMART" id="SM00154">
    <property type="entry name" value="ZnF_AN1"/>
    <property type="match status" value="1"/>
</dbReference>
<dbReference type="Pfam" id="PF00240">
    <property type="entry name" value="ubiquitin"/>
    <property type="match status" value="1"/>
</dbReference>
<organism evidence="10 11">
    <name type="scientific">Caenorhabditis bovis</name>
    <dbReference type="NCBI Taxonomy" id="2654633"/>
    <lineage>
        <taxon>Eukaryota</taxon>
        <taxon>Metazoa</taxon>
        <taxon>Ecdysozoa</taxon>
        <taxon>Nematoda</taxon>
        <taxon>Chromadorea</taxon>
        <taxon>Rhabditida</taxon>
        <taxon>Rhabditina</taxon>
        <taxon>Rhabditomorpha</taxon>
        <taxon>Rhabditoidea</taxon>
        <taxon>Rhabditidae</taxon>
        <taxon>Peloderinae</taxon>
        <taxon>Caenorhabditis</taxon>
    </lineage>
</organism>
<evidence type="ECO:0000256" key="2">
    <source>
        <dbReference type="ARBA" id="ARBA00022737"/>
    </source>
</evidence>
<evidence type="ECO:0000256" key="6">
    <source>
        <dbReference type="PROSITE-ProRule" id="PRU00317"/>
    </source>
</evidence>
<evidence type="ECO:0000256" key="3">
    <source>
        <dbReference type="ARBA" id="ARBA00022771"/>
    </source>
</evidence>
<feature type="region of interest" description="Disordered" evidence="7">
    <location>
        <begin position="865"/>
        <end position="913"/>
    </location>
</feature>
<dbReference type="InterPro" id="IPR035896">
    <property type="entry name" value="AN1-like_Znf"/>
</dbReference>
<evidence type="ECO:0000313" key="11">
    <source>
        <dbReference type="Proteomes" id="UP000494206"/>
    </source>
</evidence>
<dbReference type="SUPFAM" id="SSF48371">
    <property type="entry name" value="ARM repeat"/>
    <property type="match status" value="1"/>
</dbReference>
<feature type="region of interest" description="Disordered" evidence="7">
    <location>
        <begin position="29"/>
        <end position="71"/>
    </location>
</feature>
<dbReference type="GO" id="GO:0008270">
    <property type="term" value="F:zinc ion binding"/>
    <property type="evidence" value="ECO:0007669"/>
    <property type="project" value="UniProtKB-KW"/>
</dbReference>
<evidence type="ECO:0000259" key="9">
    <source>
        <dbReference type="PROSITE" id="PS50303"/>
    </source>
</evidence>
<dbReference type="PROSITE" id="PS50302">
    <property type="entry name" value="PUM"/>
    <property type="match status" value="1"/>
</dbReference>
<feature type="compositionally biased region" description="Low complexity" evidence="7">
    <location>
        <begin position="100"/>
        <end position="116"/>
    </location>
</feature>
<evidence type="ECO:0000256" key="1">
    <source>
        <dbReference type="ARBA" id="ARBA00022723"/>
    </source>
</evidence>
<dbReference type="InterPro" id="IPR001313">
    <property type="entry name" value="Pumilio_RNA-bd_rpt"/>
</dbReference>
<dbReference type="Proteomes" id="UP000494206">
    <property type="component" value="Unassembled WGS sequence"/>
</dbReference>
<proteinExistence type="predicted"/>
<protein>
    <submittedName>
        <fullName evidence="10">Uncharacterized protein</fullName>
    </submittedName>
</protein>
<dbReference type="Pfam" id="PF08144">
    <property type="entry name" value="CPL"/>
    <property type="match status" value="1"/>
</dbReference>
<reference evidence="10 11" key="1">
    <citation type="submission" date="2020-04" db="EMBL/GenBank/DDBJ databases">
        <authorList>
            <person name="Laetsch R D."/>
            <person name="Stevens L."/>
            <person name="Kumar S."/>
            <person name="Blaxter L. M."/>
        </authorList>
    </citation>
    <scope>NUCLEOTIDE SEQUENCE [LARGE SCALE GENOMIC DNA]</scope>
</reference>
<keyword evidence="11" id="KW-1185">Reference proteome</keyword>
<dbReference type="InterPro" id="IPR000058">
    <property type="entry name" value="Znf_AN1"/>
</dbReference>
<dbReference type="SMART" id="SM00213">
    <property type="entry name" value="UBQ"/>
    <property type="match status" value="1"/>
</dbReference>